<evidence type="ECO:0000313" key="1">
    <source>
        <dbReference type="EMBL" id="KAJ2810168.1"/>
    </source>
</evidence>
<sequence length="171" mass="17728">MDNAVGLAYDKLVHKLSADTPPDSLIKMHLTEIASFYHVKWRPDGEDTDDDDDTPSGGLAEPAPVTPIASKSESSARPATVDVGSGDELGSDKDEALPSVPLTKPATAATAIAAADELETEGPAAEPPIPPSNSGGTQQAPCYTARGQGKDVAATVQRRRHSFARGLAKAL</sequence>
<dbReference type="Proteomes" id="UP001140096">
    <property type="component" value="Unassembled WGS sequence"/>
</dbReference>
<reference evidence="1" key="1">
    <citation type="submission" date="2022-07" db="EMBL/GenBank/DDBJ databases">
        <title>Phylogenomic reconstructions and comparative analyses of Kickxellomycotina fungi.</title>
        <authorList>
            <person name="Reynolds N.K."/>
            <person name="Stajich J.E."/>
            <person name="Barry K."/>
            <person name="Grigoriev I.V."/>
            <person name="Crous P."/>
            <person name="Smith M.E."/>
        </authorList>
    </citation>
    <scope>NUCLEOTIDE SEQUENCE</scope>
    <source>
        <strain evidence="1">CBS 102833</strain>
    </source>
</reference>
<name>A0ACC1LJB5_9FUNG</name>
<gene>
    <name evidence="1" type="ORF">H4S07_002825</name>
</gene>
<evidence type="ECO:0000313" key="2">
    <source>
        <dbReference type="Proteomes" id="UP001140096"/>
    </source>
</evidence>
<comment type="caution">
    <text evidence="1">The sequence shown here is derived from an EMBL/GenBank/DDBJ whole genome shotgun (WGS) entry which is preliminary data.</text>
</comment>
<protein>
    <submittedName>
        <fullName evidence="1">Uncharacterized protein</fullName>
    </submittedName>
</protein>
<dbReference type="EMBL" id="JANBUP010000785">
    <property type="protein sequence ID" value="KAJ2810168.1"/>
    <property type="molecule type" value="Genomic_DNA"/>
</dbReference>
<keyword evidence="2" id="KW-1185">Reference proteome</keyword>
<accession>A0ACC1LJB5</accession>
<proteinExistence type="predicted"/>
<organism evidence="1 2">
    <name type="scientific">Coemansia furcata</name>
    <dbReference type="NCBI Taxonomy" id="417177"/>
    <lineage>
        <taxon>Eukaryota</taxon>
        <taxon>Fungi</taxon>
        <taxon>Fungi incertae sedis</taxon>
        <taxon>Zoopagomycota</taxon>
        <taxon>Kickxellomycotina</taxon>
        <taxon>Kickxellomycetes</taxon>
        <taxon>Kickxellales</taxon>
        <taxon>Kickxellaceae</taxon>
        <taxon>Coemansia</taxon>
    </lineage>
</organism>